<dbReference type="Gene3D" id="3.30.565.10">
    <property type="entry name" value="Histidine kinase-like ATPase, C-terminal domain"/>
    <property type="match status" value="1"/>
</dbReference>
<evidence type="ECO:0000313" key="3">
    <source>
        <dbReference type="EMBL" id="ANU76293.1"/>
    </source>
</evidence>
<feature type="transmembrane region" description="Helical" evidence="1">
    <location>
        <begin position="36"/>
        <end position="54"/>
    </location>
</feature>
<feature type="domain" description="Sensor histidine kinase NatK-like C-terminal" evidence="2">
    <location>
        <begin position="333"/>
        <end position="433"/>
    </location>
</feature>
<feature type="transmembrane region" description="Helical" evidence="1">
    <location>
        <begin position="93"/>
        <end position="111"/>
    </location>
</feature>
<feature type="transmembrane region" description="Helical" evidence="1">
    <location>
        <begin position="197"/>
        <end position="214"/>
    </location>
</feature>
<dbReference type="Proteomes" id="UP000092574">
    <property type="component" value="Chromosome"/>
</dbReference>
<dbReference type="AlphaFoldDB" id="A0A1C7IBT2"/>
<dbReference type="KEGG" id="byl:A4V09_11255"/>
<reference evidence="3" key="1">
    <citation type="submission" date="2017-04" db="EMBL/GenBank/DDBJ databases">
        <title>Complete Genome Sequences of Twelve Strains of a Stable Defined Moderately Diverse Mouse Microbiota 2 (sDMDMm2).</title>
        <authorList>
            <person name="Uchimura Y."/>
            <person name="Wyss M."/>
            <person name="Brugiroux S."/>
            <person name="Limenitakis J.P."/>
            <person name="Stecher B."/>
            <person name="McCoy K.D."/>
            <person name="Macpherson A.J."/>
        </authorList>
    </citation>
    <scope>NUCLEOTIDE SEQUENCE</scope>
    <source>
        <strain evidence="3">YL58</strain>
    </source>
</reference>
<keyword evidence="4" id="KW-1185">Reference proteome</keyword>
<accession>A0A1C7IBT2</accession>
<dbReference type="PANTHER" id="PTHR40448">
    <property type="entry name" value="TWO-COMPONENT SENSOR HISTIDINE KINASE"/>
    <property type="match status" value="1"/>
</dbReference>
<keyword evidence="3" id="KW-0067">ATP-binding</keyword>
<dbReference type="SUPFAM" id="SSF55874">
    <property type="entry name" value="ATPase domain of HSP90 chaperone/DNA topoisomerase II/histidine kinase"/>
    <property type="match status" value="1"/>
</dbReference>
<dbReference type="RefSeq" id="WP_065542465.1">
    <property type="nucleotide sequence ID" value="NZ_CP015405.2"/>
</dbReference>
<dbReference type="GO" id="GO:0005524">
    <property type="term" value="F:ATP binding"/>
    <property type="evidence" value="ECO:0007669"/>
    <property type="project" value="UniProtKB-KW"/>
</dbReference>
<dbReference type="GO" id="GO:0042802">
    <property type="term" value="F:identical protein binding"/>
    <property type="evidence" value="ECO:0007669"/>
    <property type="project" value="TreeGrafter"/>
</dbReference>
<evidence type="ECO:0000259" key="2">
    <source>
        <dbReference type="Pfam" id="PF14501"/>
    </source>
</evidence>
<dbReference type="CDD" id="cd16935">
    <property type="entry name" value="HATPase_AgrC-ComD-like"/>
    <property type="match status" value="1"/>
</dbReference>
<dbReference type="InterPro" id="IPR036890">
    <property type="entry name" value="HATPase_C_sf"/>
</dbReference>
<dbReference type="Pfam" id="PF14501">
    <property type="entry name" value="HATPase_c_5"/>
    <property type="match status" value="1"/>
</dbReference>
<feature type="transmembrane region" description="Helical" evidence="1">
    <location>
        <begin position="131"/>
        <end position="149"/>
    </location>
</feature>
<sequence>MIIFFNIVEYVVTFIETFICYRILNLTFKSRQAKSYQERFILGYTFFISTLIYMNNQIALVSNTLILFVIGILSATAILIFKCTYIQALAEISAFYMVISLWDILWIFLISEISEKADMGSQMTMQLGLERILFIITMKVFLVIFYLILRSSKIQLEKLINPNAKGLIILSAGCYIAICYFQRVSILDFNKKLAENWTYFLFVLFLIILIMSIYKKYIKAIERQNIIEIKNNLTIENLRQLEKEYRKRAYDFHDLSNHIHVIKTYLQNQDIKSAIKYLNELDDSNSGENSSTVTWSGNHIIDSILNCKIAEAVSKGIEVTVQTKVYNNIIEDYDICVILSNLLDNAIESYATDVNSEKNIVVIMKSSNDMFVIVVKNKLSKIPDMKNGKLVSSKAKGSYHGIGLDSVKTAVEKYEGILKLSYENDWFIANVTLFCVN</sequence>
<dbReference type="EMBL" id="CP015405">
    <property type="protein sequence ID" value="ANU76293.1"/>
    <property type="molecule type" value="Genomic_DNA"/>
</dbReference>
<evidence type="ECO:0000256" key="1">
    <source>
        <dbReference type="SAM" id="Phobius"/>
    </source>
</evidence>
<keyword evidence="1" id="KW-0812">Transmembrane</keyword>
<dbReference type="PANTHER" id="PTHR40448:SF1">
    <property type="entry name" value="TWO-COMPONENT SENSOR HISTIDINE KINASE"/>
    <property type="match status" value="1"/>
</dbReference>
<dbReference type="OrthoDB" id="1656061at2"/>
<proteinExistence type="predicted"/>
<dbReference type="STRING" id="1796616.A4V09_11255"/>
<feature type="transmembrane region" description="Helical" evidence="1">
    <location>
        <begin position="6"/>
        <end position="24"/>
    </location>
</feature>
<feature type="transmembrane region" description="Helical" evidence="1">
    <location>
        <begin position="60"/>
        <end position="81"/>
    </location>
</feature>
<evidence type="ECO:0000313" key="4">
    <source>
        <dbReference type="Proteomes" id="UP000092574"/>
    </source>
</evidence>
<keyword evidence="1" id="KW-1133">Transmembrane helix</keyword>
<dbReference type="InterPro" id="IPR032834">
    <property type="entry name" value="NatK-like_C"/>
</dbReference>
<name>A0A1C7IBT2_9FIRM</name>
<organism evidence="3 4">
    <name type="scientific">Blautia pseudococcoides</name>
    <dbReference type="NCBI Taxonomy" id="1796616"/>
    <lineage>
        <taxon>Bacteria</taxon>
        <taxon>Bacillati</taxon>
        <taxon>Bacillota</taxon>
        <taxon>Clostridia</taxon>
        <taxon>Lachnospirales</taxon>
        <taxon>Lachnospiraceae</taxon>
        <taxon>Blautia</taxon>
    </lineage>
</organism>
<feature type="transmembrane region" description="Helical" evidence="1">
    <location>
        <begin position="167"/>
        <end position="185"/>
    </location>
</feature>
<protein>
    <submittedName>
        <fullName evidence="3">ATP-binding protein</fullName>
    </submittedName>
</protein>
<keyword evidence="1" id="KW-0472">Membrane</keyword>
<keyword evidence="3" id="KW-0547">Nucleotide-binding</keyword>
<gene>
    <name evidence="3" type="ORF">A4V09_11255</name>
</gene>